<keyword evidence="7" id="KW-1185">Reference proteome</keyword>
<dbReference type="EC" id="2.7.4.3" evidence="5"/>
<keyword evidence="5" id="KW-0067">ATP-binding</keyword>
<dbReference type="SUPFAM" id="SSF52540">
    <property type="entry name" value="P-loop containing nucleoside triphosphate hydrolases"/>
    <property type="match status" value="1"/>
</dbReference>
<proteinExistence type="inferred from homology"/>
<name>A0A133U4T2_9EURY</name>
<dbReference type="AlphaFoldDB" id="A0A133U4T2"/>
<accession>A0A133U4T2</accession>
<dbReference type="Proteomes" id="UP000070163">
    <property type="component" value="Unassembled WGS sequence"/>
</dbReference>
<gene>
    <name evidence="6" type="ORF">AKJ57_05710</name>
</gene>
<dbReference type="InterPro" id="IPR027417">
    <property type="entry name" value="P-loop_NTPase"/>
</dbReference>
<sequence>MRESSEPDATFGELVGSSNLPIVHLLELEKIGTRGELYQREDDRPKVIKRRLNTYEERSQPIIDYYREKNTVKDVVAREEKPVEEMMEEIYTAIEETILHHNDHEQERCIAWGWRRMSKP</sequence>
<keyword evidence="2 5" id="KW-0547">Nucleotide-binding</keyword>
<dbReference type="GO" id="GO:0004017">
    <property type="term" value="F:AMP kinase activity"/>
    <property type="evidence" value="ECO:0007669"/>
    <property type="project" value="UniProtKB-EC"/>
</dbReference>
<dbReference type="GO" id="GO:0005524">
    <property type="term" value="F:ATP binding"/>
    <property type="evidence" value="ECO:0007669"/>
    <property type="project" value="UniProtKB-KW"/>
</dbReference>
<reference evidence="6 7" key="1">
    <citation type="journal article" date="2016" name="Sci. Rep.">
        <title>Metabolic traits of an uncultured archaeal lineage -MSBL1- from brine pools of the Red Sea.</title>
        <authorList>
            <person name="Mwirichia R."/>
            <person name="Alam I."/>
            <person name="Rashid M."/>
            <person name="Vinu M."/>
            <person name="Ba-Alawi W."/>
            <person name="Anthony Kamau A."/>
            <person name="Kamanda Ngugi D."/>
            <person name="Goker M."/>
            <person name="Klenk H.P."/>
            <person name="Bajic V."/>
            <person name="Stingl U."/>
        </authorList>
    </citation>
    <scope>NUCLEOTIDE SEQUENCE [LARGE SCALE GENOMIC DNA]</scope>
    <source>
        <strain evidence="6">SCGC-AAA259A05</strain>
    </source>
</reference>
<evidence type="ECO:0000256" key="3">
    <source>
        <dbReference type="ARBA" id="ARBA00022777"/>
    </source>
</evidence>
<comment type="catalytic activity">
    <reaction evidence="5">
        <text>AMP + ATP = 2 ADP</text>
        <dbReference type="Rhea" id="RHEA:12973"/>
        <dbReference type="ChEBI" id="CHEBI:30616"/>
        <dbReference type="ChEBI" id="CHEBI:456215"/>
        <dbReference type="ChEBI" id="CHEBI:456216"/>
        <dbReference type="EC" id="2.7.4.3"/>
    </reaction>
</comment>
<comment type="caution">
    <text evidence="6">The sequence shown here is derived from an EMBL/GenBank/DDBJ whole genome shotgun (WGS) entry which is preliminary data.</text>
</comment>
<evidence type="ECO:0000256" key="2">
    <source>
        <dbReference type="ARBA" id="ARBA00022741"/>
    </source>
</evidence>
<keyword evidence="1 4" id="KW-0808">Transferase</keyword>
<keyword evidence="3 4" id="KW-0418">Kinase</keyword>
<dbReference type="GO" id="GO:0005737">
    <property type="term" value="C:cytoplasm"/>
    <property type="evidence" value="ECO:0007669"/>
    <property type="project" value="UniProtKB-SubCell"/>
</dbReference>
<dbReference type="Gene3D" id="3.40.50.300">
    <property type="entry name" value="P-loop containing nucleotide triphosphate hydrolases"/>
    <property type="match status" value="1"/>
</dbReference>
<comment type="similarity">
    <text evidence="4">Belongs to the adenylate kinase family.</text>
</comment>
<comment type="subunit">
    <text evidence="5">Monomer.</text>
</comment>
<evidence type="ECO:0000256" key="5">
    <source>
        <dbReference type="RuleBase" id="RU003331"/>
    </source>
</evidence>
<dbReference type="InterPro" id="IPR000850">
    <property type="entry name" value="Adenylat/UMP-CMP_kin"/>
</dbReference>
<evidence type="ECO:0000313" key="7">
    <source>
        <dbReference type="Proteomes" id="UP000070163"/>
    </source>
</evidence>
<evidence type="ECO:0000256" key="1">
    <source>
        <dbReference type="ARBA" id="ARBA00022679"/>
    </source>
</evidence>
<evidence type="ECO:0000313" key="6">
    <source>
        <dbReference type="EMBL" id="KXA89198.1"/>
    </source>
</evidence>
<dbReference type="EMBL" id="LHXJ01000092">
    <property type="protein sequence ID" value="KXA89198.1"/>
    <property type="molecule type" value="Genomic_DNA"/>
</dbReference>
<evidence type="ECO:0000256" key="4">
    <source>
        <dbReference type="RuleBase" id="RU003330"/>
    </source>
</evidence>
<comment type="subcellular location">
    <subcellularLocation>
        <location evidence="5">Cytoplasm</location>
    </subcellularLocation>
</comment>
<protein>
    <recommendedName>
        <fullName evidence="5">Adenylate kinase</fullName>
        <ecNumber evidence="5">2.7.4.3</ecNumber>
    </recommendedName>
</protein>
<dbReference type="PRINTS" id="PR00094">
    <property type="entry name" value="ADENYLTKNASE"/>
</dbReference>
<organism evidence="6 7">
    <name type="scientific">candidate division MSBL1 archaeon SCGC-AAA259A05</name>
    <dbReference type="NCBI Taxonomy" id="1698259"/>
    <lineage>
        <taxon>Archaea</taxon>
        <taxon>Methanobacteriati</taxon>
        <taxon>Methanobacteriota</taxon>
        <taxon>candidate division MSBL1</taxon>
    </lineage>
</organism>